<name>A0ABW3UBA9_9GAMM</name>
<evidence type="ECO:0000256" key="2">
    <source>
        <dbReference type="ARBA" id="ARBA00005346"/>
    </source>
</evidence>
<evidence type="ECO:0000256" key="7">
    <source>
        <dbReference type="RuleBase" id="RU000320"/>
    </source>
</evidence>
<evidence type="ECO:0000256" key="8">
    <source>
        <dbReference type="SAM" id="Phobius"/>
    </source>
</evidence>
<evidence type="ECO:0000256" key="5">
    <source>
        <dbReference type="ARBA" id="ARBA00022989"/>
    </source>
</evidence>
<dbReference type="RefSeq" id="WP_230437519.1">
    <property type="nucleotide sequence ID" value="NZ_CP087715.1"/>
</dbReference>
<keyword evidence="4 7" id="KW-0812">Transmembrane</keyword>
<keyword evidence="3" id="KW-1003">Cell membrane</keyword>
<feature type="transmembrane region" description="Helical" evidence="8">
    <location>
        <begin position="113"/>
        <end position="130"/>
    </location>
</feature>
<proteinExistence type="inferred from homology"/>
<comment type="subcellular location">
    <subcellularLocation>
        <location evidence="1">Cell membrane</location>
        <topology evidence="1">Multi-pass membrane protein</topology>
    </subcellularLocation>
    <subcellularLocation>
        <location evidence="7">Membrane</location>
        <topology evidence="7">Multi-pass membrane protein</topology>
    </subcellularLocation>
</comment>
<comment type="similarity">
    <text evidence="2">Belongs to the CPA3 antiporters (TC 2.A.63) subunit D family.</text>
</comment>
<dbReference type="PANTHER" id="PTHR42703:SF1">
    <property type="entry name" value="NA(+)_H(+) ANTIPORTER SUBUNIT D1"/>
    <property type="match status" value="1"/>
</dbReference>
<evidence type="ECO:0000259" key="9">
    <source>
        <dbReference type="Pfam" id="PF00361"/>
    </source>
</evidence>
<evidence type="ECO:0000256" key="4">
    <source>
        <dbReference type="ARBA" id="ARBA00022692"/>
    </source>
</evidence>
<feature type="transmembrane region" description="Helical" evidence="8">
    <location>
        <begin position="280"/>
        <end position="297"/>
    </location>
</feature>
<feature type="transmembrane region" description="Helical" evidence="8">
    <location>
        <begin position="306"/>
        <end position="324"/>
    </location>
</feature>
<feature type="transmembrane region" description="Helical" evidence="8">
    <location>
        <begin position="79"/>
        <end position="101"/>
    </location>
</feature>
<sequence>MSDANLLQLSLLLPLLALVGIQFTARRENLREAVSLVAASALFVVVAQLYQPLLAGQTIAVHWIDVLPGLALAFRVEPLGLMFALVASFLWIVTTLYAIGYMRGHGERNQTRFFSLFALSIAAVMGIAFAENLFTLFVFYEILTLCTYPLVTHAGTDKARQGGRVYLSILLGTSVGFFLLAIVATWLLAGTLSFQPGGIFSPETSVALLSVLLVLFVFGVGKAAIMPFHRWLPAAMVAPTPVSALLHAVAVVKAGVFVLLKVCLLIFGIDTLKSIPATEWLLYLAGASILLASIVALRQQNLKKRLAYSTVSQLGYITLGALLATSAGMTGSALHIVMHAFGKITLFFCAGAILVAAHKTEVGELRGLGRQMPVTMTAFFVASLCIIGIPPTGGTWSKWYLMLGTFEAEQWILMALLMVSSLLSIAYLLPIPLRAFFSRNPDLQNTPTSDGATVIKEAPLPSLIALGVTAAGCIYLLLFPNAFYQLIKAGI</sequence>
<dbReference type="EMBL" id="JBHTLR010000014">
    <property type="protein sequence ID" value="MFD1217487.1"/>
    <property type="molecule type" value="Genomic_DNA"/>
</dbReference>
<feature type="transmembrane region" description="Helical" evidence="8">
    <location>
        <begin position="165"/>
        <end position="187"/>
    </location>
</feature>
<feature type="transmembrane region" description="Helical" evidence="8">
    <location>
        <begin position="336"/>
        <end position="356"/>
    </location>
</feature>
<feature type="transmembrane region" description="Helical" evidence="8">
    <location>
        <begin position="245"/>
        <end position="268"/>
    </location>
</feature>
<feature type="transmembrane region" description="Helical" evidence="8">
    <location>
        <begin position="36"/>
        <end position="59"/>
    </location>
</feature>
<feature type="transmembrane region" description="Helical" evidence="8">
    <location>
        <begin position="207"/>
        <end position="225"/>
    </location>
</feature>
<dbReference type="InterPro" id="IPR001750">
    <property type="entry name" value="ND/Mrp_TM"/>
</dbReference>
<dbReference type="Proteomes" id="UP001597264">
    <property type="component" value="Unassembled WGS sequence"/>
</dbReference>
<organism evidence="11 12">
    <name type="scientific">Microbulbifer celer</name>
    <dbReference type="NCBI Taxonomy" id="435905"/>
    <lineage>
        <taxon>Bacteria</taxon>
        <taxon>Pseudomonadati</taxon>
        <taxon>Pseudomonadota</taxon>
        <taxon>Gammaproteobacteria</taxon>
        <taxon>Cellvibrionales</taxon>
        <taxon>Microbulbiferaceae</taxon>
        <taxon>Microbulbifer</taxon>
    </lineage>
</organism>
<reference evidence="12" key="1">
    <citation type="journal article" date="2019" name="Int. J. Syst. Evol. Microbiol.">
        <title>The Global Catalogue of Microorganisms (GCM) 10K type strain sequencing project: providing services to taxonomists for standard genome sequencing and annotation.</title>
        <authorList>
            <consortium name="The Broad Institute Genomics Platform"/>
            <consortium name="The Broad Institute Genome Sequencing Center for Infectious Disease"/>
            <person name="Wu L."/>
            <person name="Ma J."/>
        </authorList>
    </citation>
    <scope>NUCLEOTIDE SEQUENCE [LARGE SCALE GENOMIC DNA]</scope>
    <source>
        <strain evidence="12">CCUG 54356</strain>
    </source>
</reference>
<evidence type="ECO:0000256" key="3">
    <source>
        <dbReference type="ARBA" id="ARBA00022475"/>
    </source>
</evidence>
<keyword evidence="12" id="KW-1185">Reference proteome</keyword>
<dbReference type="InterPro" id="IPR001516">
    <property type="entry name" value="Proton_antipo_N"/>
</dbReference>
<evidence type="ECO:0000256" key="1">
    <source>
        <dbReference type="ARBA" id="ARBA00004651"/>
    </source>
</evidence>
<feature type="transmembrane region" description="Helical" evidence="8">
    <location>
        <begin position="136"/>
        <end position="153"/>
    </location>
</feature>
<evidence type="ECO:0000313" key="11">
    <source>
        <dbReference type="EMBL" id="MFD1217487.1"/>
    </source>
</evidence>
<feature type="domain" description="NADH:quinone oxidoreductase/Mrp antiporter transmembrane" evidence="9">
    <location>
        <begin position="130"/>
        <end position="424"/>
    </location>
</feature>
<dbReference type="InterPro" id="IPR050586">
    <property type="entry name" value="CPA3_Na-H_Antiporter_D"/>
</dbReference>
<keyword evidence="5 8" id="KW-1133">Transmembrane helix</keyword>
<protein>
    <submittedName>
        <fullName evidence="11">Proton-conducting transporter membrane subunit</fullName>
    </submittedName>
</protein>
<feature type="transmembrane region" description="Helical" evidence="8">
    <location>
        <begin position="463"/>
        <end position="487"/>
    </location>
</feature>
<evidence type="ECO:0000313" key="12">
    <source>
        <dbReference type="Proteomes" id="UP001597264"/>
    </source>
</evidence>
<comment type="caution">
    <text evidence="11">The sequence shown here is derived from an EMBL/GenBank/DDBJ whole genome shotgun (WGS) entry which is preliminary data.</text>
</comment>
<dbReference type="Pfam" id="PF00361">
    <property type="entry name" value="Proton_antipo_M"/>
    <property type="match status" value="1"/>
</dbReference>
<evidence type="ECO:0000256" key="6">
    <source>
        <dbReference type="ARBA" id="ARBA00023136"/>
    </source>
</evidence>
<feature type="transmembrane region" description="Helical" evidence="8">
    <location>
        <begin position="6"/>
        <end position="24"/>
    </location>
</feature>
<dbReference type="PRINTS" id="PR01434">
    <property type="entry name" value="NADHDHGNASE5"/>
</dbReference>
<dbReference type="PANTHER" id="PTHR42703">
    <property type="entry name" value="NADH DEHYDROGENASE"/>
    <property type="match status" value="1"/>
</dbReference>
<feature type="transmembrane region" description="Helical" evidence="8">
    <location>
        <begin position="368"/>
        <end position="390"/>
    </location>
</feature>
<gene>
    <name evidence="11" type="ORF">ACFQ2X_12810</name>
</gene>
<dbReference type="Pfam" id="PF00662">
    <property type="entry name" value="Proton_antipo_N"/>
    <property type="match status" value="1"/>
</dbReference>
<accession>A0ABW3UBA9</accession>
<feature type="domain" description="NADH-Ubiquinone oxidoreductase (complex I) chain 5 N-terminal" evidence="10">
    <location>
        <begin position="70"/>
        <end position="114"/>
    </location>
</feature>
<feature type="transmembrane region" description="Helical" evidence="8">
    <location>
        <begin position="410"/>
        <end position="429"/>
    </location>
</feature>
<evidence type="ECO:0000259" key="10">
    <source>
        <dbReference type="Pfam" id="PF00662"/>
    </source>
</evidence>
<keyword evidence="6 8" id="KW-0472">Membrane</keyword>